<name>A0AAV5ETZ3_ELECO</name>
<keyword evidence="3" id="KW-0012">Acyltransferase</keyword>
<gene>
    <name evidence="4" type="primary">gb13533</name>
    <name evidence="4" type="ORF">PR202_gb13533</name>
</gene>
<dbReference type="Proteomes" id="UP001054889">
    <property type="component" value="Unassembled WGS sequence"/>
</dbReference>
<evidence type="ECO:0000313" key="5">
    <source>
        <dbReference type="Proteomes" id="UP001054889"/>
    </source>
</evidence>
<protein>
    <submittedName>
        <fullName evidence="4">Uncharacterized protein</fullName>
    </submittedName>
</protein>
<reference evidence="4" key="2">
    <citation type="submission" date="2021-12" db="EMBL/GenBank/DDBJ databases">
        <title>Resequencing data analysis of finger millet.</title>
        <authorList>
            <person name="Hatakeyama M."/>
            <person name="Aluri S."/>
            <person name="Balachadran M.T."/>
            <person name="Sivarajan S.R."/>
            <person name="Poveda L."/>
            <person name="Shimizu-Inatsugi R."/>
            <person name="Schlapbach R."/>
            <person name="Sreeman S.M."/>
            <person name="Shimizu K.K."/>
        </authorList>
    </citation>
    <scope>NUCLEOTIDE SEQUENCE</scope>
</reference>
<organism evidence="4 5">
    <name type="scientific">Eleusine coracana subsp. coracana</name>
    <dbReference type="NCBI Taxonomy" id="191504"/>
    <lineage>
        <taxon>Eukaryota</taxon>
        <taxon>Viridiplantae</taxon>
        <taxon>Streptophyta</taxon>
        <taxon>Embryophyta</taxon>
        <taxon>Tracheophyta</taxon>
        <taxon>Spermatophyta</taxon>
        <taxon>Magnoliopsida</taxon>
        <taxon>Liliopsida</taxon>
        <taxon>Poales</taxon>
        <taxon>Poaceae</taxon>
        <taxon>PACMAD clade</taxon>
        <taxon>Chloridoideae</taxon>
        <taxon>Cynodonteae</taxon>
        <taxon>Eleusininae</taxon>
        <taxon>Eleusine</taxon>
    </lineage>
</organism>
<evidence type="ECO:0000256" key="3">
    <source>
        <dbReference type="ARBA" id="ARBA00023315"/>
    </source>
</evidence>
<dbReference type="PANTHER" id="PTHR31642:SF13">
    <property type="entry name" value="AGMATINE HYDROXYCINNAMOYLTRANSFERASE 1"/>
    <property type="match status" value="1"/>
</dbReference>
<evidence type="ECO:0000256" key="2">
    <source>
        <dbReference type="ARBA" id="ARBA00022679"/>
    </source>
</evidence>
<dbReference type="GO" id="GO:0016747">
    <property type="term" value="F:acyltransferase activity, transferring groups other than amino-acyl groups"/>
    <property type="evidence" value="ECO:0007669"/>
    <property type="project" value="TreeGrafter"/>
</dbReference>
<keyword evidence="5" id="KW-1185">Reference proteome</keyword>
<reference evidence="4" key="1">
    <citation type="journal article" date="2018" name="DNA Res.">
        <title>Multiple hybrid de novo genome assembly of finger millet, an orphan allotetraploid crop.</title>
        <authorList>
            <person name="Hatakeyama M."/>
            <person name="Aluri S."/>
            <person name="Balachadran M.T."/>
            <person name="Sivarajan S.R."/>
            <person name="Patrignani A."/>
            <person name="Gruter S."/>
            <person name="Poveda L."/>
            <person name="Shimizu-Inatsugi R."/>
            <person name="Baeten J."/>
            <person name="Francoijs K.J."/>
            <person name="Nataraja K.N."/>
            <person name="Reddy Y.A.N."/>
            <person name="Phadnis S."/>
            <person name="Ravikumar R.L."/>
            <person name="Schlapbach R."/>
            <person name="Sreeman S.M."/>
            <person name="Shimizu K.K."/>
        </authorList>
    </citation>
    <scope>NUCLEOTIDE SEQUENCE</scope>
</reference>
<proteinExistence type="inferred from homology"/>
<comment type="similarity">
    <text evidence="1">Belongs to the plant acyltransferase family.</text>
</comment>
<evidence type="ECO:0000256" key="1">
    <source>
        <dbReference type="ARBA" id="ARBA00009861"/>
    </source>
</evidence>
<comment type="caution">
    <text evidence="4">The sequence shown here is derived from an EMBL/GenBank/DDBJ whole genome shotgun (WGS) entry which is preliminary data.</text>
</comment>
<dbReference type="PANTHER" id="PTHR31642">
    <property type="entry name" value="TRICHOTHECENE 3-O-ACETYLTRANSFERASE"/>
    <property type="match status" value="1"/>
</dbReference>
<dbReference type="InterPro" id="IPR023213">
    <property type="entry name" value="CAT-like_dom_sf"/>
</dbReference>
<dbReference type="AlphaFoldDB" id="A0AAV5ETZ3"/>
<evidence type="ECO:0000313" key="4">
    <source>
        <dbReference type="EMBL" id="GJN25675.1"/>
    </source>
</evidence>
<dbReference type="Gene3D" id="3.30.559.10">
    <property type="entry name" value="Chloramphenicol acetyltransferase-like domain"/>
    <property type="match status" value="2"/>
</dbReference>
<dbReference type="InterPro" id="IPR050317">
    <property type="entry name" value="Plant_Fungal_Acyltransferase"/>
</dbReference>
<dbReference type="FunFam" id="3.30.559.10:FF:000008">
    <property type="entry name" value="Tryptamine hydroxycinnamoyl transferase"/>
    <property type="match status" value="1"/>
</dbReference>
<dbReference type="EMBL" id="BQKI01000078">
    <property type="protein sequence ID" value="GJN25675.1"/>
    <property type="molecule type" value="Genomic_DNA"/>
</dbReference>
<keyword evidence="2" id="KW-0808">Transferase</keyword>
<accession>A0AAV5ETZ3</accession>
<dbReference type="Pfam" id="PF02458">
    <property type="entry name" value="Transferase"/>
    <property type="match status" value="1"/>
</dbReference>
<sequence length="473" mass="51275">MDDSYFRLPCSLKLVKPAYDGNNASCKSPFANADAVPLSVFDKANFDQHIPLLFFFRPPAPPGAVLEAGLAKALAEYREWAGRRGTDAPVIVLNDAGVRFVQATADAAAAPGAPRDPTPEMLCLLPTNSDDDEELLMMIQVTRFTSCGSFAVGLSFLHLVADGHAVFNFLGAWGQATRGVGIHPVPVHDRVSLFKPRDPPRVEFDHRGVEFKTRQDEKAGYTTRQQNVLHPENDDEVVVTMVHFTRDMISTLKSQQASTGAPPPSRRSYSTLQCVVAHLWRCITKARGLSGSQLITRVHIAVNGRRRIRSSCSPRVPDGYTGNVVLWARPAMSVDDLTRRPLRETVEAVSRAISGTDERYFRSFVDFASSGVVEELGLVPAADAAETVLSPDVEVDSLVGLPIHGADFGTGAPVFYMPGYLPVEGVVFLVPSLAGDDGGVYAYVALFSHAVNAFKQCCYSISRGGGGRVKIRA</sequence>